<reference evidence="1 2" key="1">
    <citation type="submission" date="2023-02" db="EMBL/GenBank/DDBJ databases">
        <title>LHISI_Scaffold_Assembly.</title>
        <authorList>
            <person name="Stuart O.P."/>
            <person name="Cleave R."/>
            <person name="Magrath M.J.L."/>
            <person name="Mikheyev A.S."/>
        </authorList>
    </citation>
    <scope>NUCLEOTIDE SEQUENCE [LARGE SCALE GENOMIC DNA]</scope>
    <source>
        <strain evidence="1">Daus_M_001</strain>
        <tissue evidence="1">Leg muscle</tissue>
    </source>
</reference>
<organism evidence="1 2">
    <name type="scientific">Dryococelus australis</name>
    <dbReference type="NCBI Taxonomy" id="614101"/>
    <lineage>
        <taxon>Eukaryota</taxon>
        <taxon>Metazoa</taxon>
        <taxon>Ecdysozoa</taxon>
        <taxon>Arthropoda</taxon>
        <taxon>Hexapoda</taxon>
        <taxon>Insecta</taxon>
        <taxon>Pterygota</taxon>
        <taxon>Neoptera</taxon>
        <taxon>Polyneoptera</taxon>
        <taxon>Phasmatodea</taxon>
        <taxon>Verophasmatodea</taxon>
        <taxon>Anareolatae</taxon>
        <taxon>Phasmatidae</taxon>
        <taxon>Eurycanthinae</taxon>
        <taxon>Dryococelus</taxon>
    </lineage>
</organism>
<keyword evidence="2" id="KW-1185">Reference proteome</keyword>
<name>A0ABQ9GXA5_9NEOP</name>
<evidence type="ECO:0000313" key="1">
    <source>
        <dbReference type="EMBL" id="KAJ8876652.1"/>
    </source>
</evidence>
<gene>
    <name evidence="1" type="ORF">PR048_021099</name>
</gene>
<evidence type="ECO:0000313" key="2">
    <source>
        <dbReference type="Proteomes" id="UP001159363"/>
    </source>
</evidence>
<dbReference type="Proteomes" id="UP001159363">
    <property type="component" value="Chromosome 7"/>
</dbReference>
<dbReference type="EMBL" id="JARBHB010000008">
    <property type="protein sequence ID" value="KAJ8876652.1"/>
    <property type="molecule type" value="Genomic_DNA"/>
</dbReference>
<proteinExistence type="predicted"/>
<comment type="caution">
    <text evidence="1">The sequence shown here is derived from an EMBL/GenBank/DDBJ whole genome shotgun (WGS) entry which is preliminary data.</text>
</comment>
<accession>A0ABQ9GXA5</accession>
<sequence>MSRCLETITLADEHIAEAEASSEPQPSTSTIRECHSGEKVRLLPPIKANQVLIPGKVAPGVSHVGIVPDNAAGREIFSGISRFSHPFILVLLHTHLASLSSALEISMPPSFTNLDTSQATSNNIDAVFVLKYARKH</sequence>
<protein>
    <submittedName>
        <fullName evidence="1">Uncharacterized protein</fullName>
    </submittedName>
</protein>